<sequence length="194" mass="22285">MHLLFATKFLFSFFFYYARCPGPAHCSLIKQQPIYRRILDREREIDHKGLIWVTTMGLRTTCFPSSQESDPYTAPESSSTRFLVSTVTVTAYISFLTFSENTSFGGFTVTVTPLGDSTRTVYTEFNGPTFVAVRINVLLLGLPALTGTKFNLWTVEINKHFNGRVIQILWHRPFHRTIHRSSRDHLNCLRTIPN</sequence>
<evidence type="ECO:0000313" key="3">
    <source>
        <dbReference type="Proteomes" id="UP000823749"/>
    </source>
</evidence>
<gene>
    <name evidence="2" type="ORF">RHGRI_013438</name>
</gene>
<feature type="signal peptide" evidence="1">
    <location>
        <begin position="1"/>
        <end position="26"/>
    </location>
</feature>
<dbReference type="Proteomes" id="UP000823749">
    <property type="component" value="Chromosome 5"/>
</dbReference>
<name>A0AAV6K5J9_9ERIC</name>
<dbReference type="EMBL" id="JACTNZ010000005">
    <property type="protein sequence ID" value="KAG5547748.1"/>
    <property type="molecule type" value="Genomic_DNA"/>
</dbReference>
<evidence type="ECO:0000256" key="1">
    <source>
        <dbReference type="SAM" id="SignalP"/>
    </source>
</evidence>
<accession>A0AAV6K5J9</accession>
<proteinExistence type="predicted"/>
<reference evidence="2" key="1">
    <citation type="submission" date="2020-08" db="EMBL/GenBank/DDBJ databases">
        <title>Plant Genome Project.</title>
        <authorList>
            <person name="Zhang R.-G."/>
        </authorList>
    </citation>
    <scope>NUCLEOTIDE SEQUENCE</scope>
    <source>
        <strain evidence="2">WSP0</strain>
        <tissue evidence="2">Leaf</tissue>
    </source>
</reference>
<comment type="caution">
    <text evidence="2">The sequence shown here is derived from an EMBL/GenBank/DDBJ whole genome shotgun (WGS) entry which is preliminary data.</text>
</comment>
<evidence type="ECO:0000313" key="2">
    <source>
        <dbReference type="EMBL" id="KAG5547748.1"/>
    </source>
</evidence>
<keyword evidence="3" id="KW-1185">Reference proteome</keyword>
<feature type="chain" id="PRO_5043697635" evidence="1">
    <location>
        <begin position="27"/>
        <end position="194"/>
    </location>
</feature>
<organism evidence="2 3">
    <name type="scientific">Rhododendron griersonianum</name>
    <dbReference type="NCBI Taxonomy" id="479676"/>
    <lineage>
        <taxon>Eukaryota</taxon>
        <taxon>Viridiplantae</taxon>
        <taxon>Streptophyta</taxon>
        <taxon>Embryophyta</taxon>
        <taxon>Tracheophyta</taxon>
        <taxon>Spermatophyta</taxon>
        <taxon>Magnoliopsida</taxon>
        <taxon>eudicotyledons</taxon>
        <taxon>Gunneridae</taxon>
        <taxon>Pentapetalae</taxon>
        <taxon>asterids</taxon>
        <taxon>Ericales</taxon>
        <taxon>Ericaceae</taxon>
        <taxon>Ericoideae</taxon>
        <taxon>Rhodoreae</taxon>
        <taxon>Rhododendron</taxon>
    </lineage>
</organism>
<keyword evidence="1" id="KW-0732">Signal</keyword>
<protein>
    <submittedName>
        <fullName evidence="2">Uncharacterized protein</fullName>
    </submittedName>
</protein>
<dbReference type="AlphaFoldDB" id="A0AAV6K5J9"/>